<dbReference type="SFLD" id="SFLDS00003">
    <property type="entry name" value="Haloacid_Dehalogenase"/>
    <property type="match status" value="1"/>
</dbReference>
<reference evidence="10 11" key="1">
    <citation type="journal article" date="2015" name="Nature">
        <title>rRNA introns, odd ribosomes, and small enigmatic genomes across a large radiation of phyla.</title>
        <authorList>
            <person name="Brown C.T."/>
            <person name="Hug L.A."/>
            <person name="Thomas B.C."/>
            <person name="Sharon I."/>
            <person name="Castelle C.J."/>
            <person name="Singh A."/>
            <person name="Wilkins M.J."/>
            <person name="Williams K.H."/>
            <person name="Banfield J.F."/>
        </authorList>
    </citation>
    <scope>NUCLEOTIDE SEQUENCE [LARGE SCALE GENOMIC DNA]</scope>
</reference>
<evidence type="ECO:0000256" key="8">
    <source>
        <dbReference type="SAM" id="Phobius"/>
    </source>
</evidence>
<feature type="transmembrane region" description="Helical" evidence="8">
    <location>
        <begin position="64"/>
        <end position="80"/>
    </location>
</feature>
<evidence type="ECO:0000256" key="6">
    <source>
        <dbReference type="ARBA" id="ARBA00022989"/>
    </source>
</evidence>
<feature type="domain" description="Cation-transporting P-type ATPase N-terminal" evidence="9">
    <location>
        <begin position="2"/>
        <end position="59"/>
    </location>
</feature>
<dbReference type="Pfam" id="PF00122">
    <property type="entry name" value="E1-E2_ATPase"/>
    <property type="match status" value="1"/>
</dbReference>
<dbReference type="PANTHER" id="PTHR42861">
    <property type="entry name" value="CALCIUM-TRANSPORTING ATPASE"/>
    <property type="match status" value="1"/>
</dbReference>
<keyword evidence="5" id="KW-1278">Translocase</keyword>
<sequence length="848" mass="92701">MIDVGLSQKEAEKRLSQFGWNEIARKKRVSDLQLLLAQVKSPLIYVLLAAMGITGVVLHDVEDTIVIGLAVVFNTFLGFIQERKANRSLEALAAVLTLHAKVKRDGKWVEIEARKVVPGDVLRLELGSRVAADGEVTTADSLSINEAVLTGESAAVTKNKKDKAFMGTTVAGGIGEMVVTKTGEKTEFGKIAESLQETKSEATPLQAQINRFAKTMAVAVFIVSLMVLAVGLFVGDSFREIFPTAVALAVAAIPEGLAVSLTVILAIGMQRILKKKALVRKLVAAETLGGVTVVCADKTGTLTEGKMRVVDVLESISPDKKRREMKRAMMLKAVVLCNDMRDPLEVAMMDWALKQQSHLRGENTHASEVSGFLEKQYPRLDEIPFDPKHRYIATLHKVITPGVSRVKHSGSGETQRLLLVGGAPEEVLARCDTTEARRKEWLEKINREGRQGHRLVGFAYREVGADKKNLADKDIKQLMWLGSLVFEDPIRKGVKESLKEVAAAGIKVKVVTGDYAPTAEAVMKALGLIGSKEEGVVMEGSELKKLTDEALKKRLSQVKLFARTTPDQKLKIVEVLQGMGEVVAMTGDGVNDAPALKKADIGIVVETASDVSKETADMVLLDSNFKTILAAIEGGRMIKDNLRKVILYLLADSFGEIVLVVMSLVAGMPLPITAAMILWVNLVSDGFPDLALTVDPAEKGLLKRQPESRQRHLIDAEMALLIVLISLASALTAFGAFWYYWHNPAYGLEHARTVAFNLLGLNSLFYVWSARSLKQPVWKESLFENPWLVVAVLLGLGLQMVGVYSRVGQRLLETVALDASEWLVVVAGSLLMMVIVEGVKFAFNRRER</sequence>
<dbReference type="InterPro" id="IPR059000">
    <property type="entry name" value="ATPase_P-type_domA"/>
</dbReference>
<dbReference type="InterPro" id="IPR044492">
    <property type="entry name" value="P_typ_ATPase_HD_dom"/>
</dbReference>
<comment type="caution">
    <text evidence="10">The sequence shown here is derived from an EMBL/GenBank/DDBJ whole genome shotgun (WGS) entry which is preliminary data.</text>
</comment>
<dbReference type="InterPro" id="IPR001757">
    <property type="entry name" value="P_typ_ATPase"/>
</dbReference>
<dbReference type="Pfam" id="PF00690">
    <property type="entry name" value="Cation_ATPase_N"/>
    <property type="match status" value="1"/>
</dbReference>
<dbReference type="InterPro" id="IPR008250">
    <property type="entry name" value="ATPase_P-typ_transduc_dom_A_sf"/>
</dbReference>
<dbReference type="SFLD" id="SFLDG00002">
    <property type="entry name" value="C1.7:_P-type_atpase_like"/>
    <property type="match status" value="1"/>
</dbReference>
<feature type="transmembrane region" description="Helical" evidence="8">
    <location>
        <begin position="645"/>
        <end position="666"/>
    </location>
</feature>
<evidence type="ECO:0000256" key="4">
    <source>
        <dbReference type="ARBA" id="ARBA00022840"/>
    </source>
</evidence>
<proteinExistence type="predicted"/>
<dbReference type="Pfam" id="PF00702">
    <property type="entry name" value="Hydrolase"/>
    <property type="match status" value="1"/>
</dbReference>
<feature type="transmembrane region" description="Helical" evidence="8">
    <location>
        <begin position="782"/>
        <end position="802"/>
    </location>
</feature>
<dbReference type="Gene3D" id="1.20.1110.10">
    <property type="entry name" value="Calcium-transporting ATPase, transmembrane domain"/>
    <property type="match status" value="2"/>
</dbReference>
<organism evidence="10 11">
    <name type="scientific">Candidatus Beckwithbacteria bacterium GW2011_GWB1_47_15</name>
    <dbReference type="NCBI Taxonomy" id="1618371"/>
    <lineage>
        <taxon>Bacteria</taxon>
        <taxon>Candidatus Beckwithiibacteriota</taxon>
    </lineage>
</organism>
<dbReference type="InterPro" id="IPR023298">
    <property type="entry name" value="ATPase_P-typ_TM_dom_sf"/>
</dbReference>
<evidence type="ECO:0000256" key="7">
    <source>
        <dbReference type="ARBA" id="ARBA00023136"/>
    </source>
</evidence>
<dbReference type="Gene3D" id="2.70.150.10">
    <property type="entry name" value="Calcium-transporting ATPase, cytoplasmic transduction domain A"/>
    <property type="match status" value="1"/>
</dbReference>
<feature type="transmembrane region" description="Helical" evidence="8">
    <location>
        <begin position="718"/>
        <end position="741"/>
    </location>
</feature>
<dbReference type="AlphaFoldDB" id="A0A0G1U4B3"/>
<evidence type="ECO:0000256" key="3">
    <source>
        <dbReference type="ARBA" id="ARBA00022741"/>
    </source>
</evidence>
<feature type="transmembrane region" description="Helical" evidence="8">
    <location>
        <begin position="241"/>
        <end position="267"/>
    </location>
</feature>
<dbReference type="Gene3D" id="3.40.1110.10">
    <property type="entry name" value="Calcium-transporting ATPase, cytoplasmic domain N"/>
    <property type="match status" value="2"/>
</dbReference>
<evidence type="ECO:0000259" key="9">
    <source>
        <dbReference type="SMART" id="SM00831"/>
    </source>
</evidence>
<dbReference type="PROSITE" id="PS00154">
    <property type="entry name" value="ATPASE_E1_E2"/>
    <property type="match status" value="1"/>
</dbReference>
<dbReference type="InterPro" id="IPR004014">
    <property type="entry name" value="ATPase_P-typ_cation-transptr_N"/>
</dbReference>
<keyword evidence="3" id="KW-0547">Nucleotide-binding</keyword>
<keyword evidence="7 8" id="KW-0472">Membrane</keyword>
<gene>
    <name evidence="10" type="ORF">UX85_C0004G0070</name>
</gene>
<accession>A0A0G1U4B3</accession>
<dbReference type="SUPFAM" id="SSF56784">
    <property type="entry name" value="HAD-like"/>
    <property type="match status" value="1"/>
</dbReference>
<dbReference type="NCBIfam" id="TIGR01494">
    <property type="entry name" value="ATPase_P-type"/>
    <property type="match status" value="2"/>
</dbReference>
<feature type="transmembrane region" description="Helical" evidence="8">
    <location>
        <begin position="216"/>
        <end position="235"/>
    </location>
</feature>
<dbReference type="GO" id="GO:0005524">
    <property type="term" value="F:ATP binding"/>
    <property type="evidence" value="ECO:0007669"/>
    <property type="project" value="UniProtKB-KW"/>
</dbReference>
<dbReference type="InterPro" id="IPR018303">
    <property type="entry name" value="ATPase_P-typ_P_site"/>
</dbReference>
<evidence type="ECO:0000313" key="10">
    <source>
        <dbReference type="EMBL" id="KKU61148.1"/>
    </source>
</evidence>
<dbReference type="PRINTS" id="PR00119">
    <property type="entry name" value="CATATPASE"/>
</dbReference>
<dbReference type="EMBL" id="LCNT01000004">
    <property type="protein sequence ID" value="KKU61148.1"/>
    <property type="molecule type" value="Genomic_DNA"/>
</dbReference>
<dbReference type="Pfam" id="PF00689">
    <property type="entry name" value="Cation_ATPase_C"/>
    <property type="match status" value="1"/>
</dbReference>
<protein>
    <submittedName>
        <fullName evidence="10">P-type ATPase, translocating</fullName>
    </submittedName>
</protein>
<dbReference type="InterPro" id="IPR023214">
    <property type="entry name" value="HAD_sf"/>
</dbReference>
<feature type="transmembrane region" description="Helical" evidence="8">
    <location>
        <begin position="753"/>
        <end position="770"/>
    </location>
</feature>
<feature type="transmembrane region" description="Helical" evidence="8">
    <location>
        <begin position="672"/>
        <end position="697"/>
    </location>
</feature>
<dbReference type="PRINTS" id="PR00120">
    <property type="entry name" value="HATPASE"/>
</dbReference>
<evidence type="ECO:0000256" key="5">
    <source>
        <dbReference type="ARBA" id="ARBA00022967"/>
    </source>
</evidence>
<dbReference type="GO" id="GO:0016887">
    <property type="term" value="F:ATP hydrolysis activity"/>
    <property type="evidence" value="ECO:0007669"/>
    <property type="project" value="InterPro"/>
</dbReference>
<feature type="transmembrane region" description="Helical" evidence="8">
    <location>
        <begin position="822"/>
        <end position="843"/>
    </location>
</feature>
<dbReference type="SUPFAM" id="SSF81665">
    <property type="entry name" value="Calcium ATPase, transmembrane domain M"/>
    <property type="match status" value="1"/>
</dbReference>
<dbReference type="SUPFAM" id="SSF81660">
    <property type="entry name" value="Metal cation-transporting ATPase, ATP-binding domain N"/>
    <property type="match status" value="1"/>
</dbReference>
<comment type="subcellular location">
    <subcellularLocation>
        <location evidence="1">Membrane</location>
        <topology evidence="1">Multi-pass membrane protein</topology>
    </subcellularLocation>
</comment>
<dbReference type="SMART" id="SM00831">
    <property type="entry name" value="Cation_ATPase_N"/>
    <property type="match status" value="1"/>
</dbReference>
<dbReference type="Proteomes" id="UP000033860">
    <property type="component" value="Unassembled WGS sequence"/>
</dbReference>
<dbReference type="SUPFAM" id="SSF81653">
    <property type="entry name" value="Calcium ATPase, transduction domain A"/>
    <property type="match status" value="1"/>
</dbReference>
<feature type="transmembrane region" description="Helical" evidence="8">
    <location>
        <begin position="34"/>
        <end position="58"/>
    </location>
</feature>
<evidence type="ECO:0000313" key="11">
    <source>
        <dbReference type="Proteomes" id="UP000033860"/>
    </source>
</evidence>
<keyword evidence="2 8" id="KW-0812">Transmembrane</keyword>
<dbReference type="SFLD" id="SFLDF00027">
    <property type="entry name" value="p-type_atpase"/>
    <property type="match status" value="1"/>
</dbReference>
<evidence type="ECO:0000256" key="2">
    <source>
        <dbReference type="ARBA" id="ARBA00022692"/>
    </source>
</evidence>
<dbReference type="Gene3D" id="3.40.50.1000">
    <property type="entry name" value="HAD superfamily/HAD-like"/>
    <property type="match status" value="2"/>
</dbReference>
<dbReference type="InterPro" id="IPR023299">
    <property type="entry name" value="ATPase_P-typ_cyto_dom_N"/>
</dbReference>
<name>A0A0G1U4B3_9BACT</name>
<evidence type="ECO:0000256" key="1">
    <source>
        <dbReference type="ARBA" id="ARBA00004141"/>
    </source>
</evidence>
<keyword evidence="6 8" id="KW-1133">Transmembrane helix</keyword>
<dbReference type="PATRIC" id="fig|1618371.3.peg.654"/>
<dbReference type="InterPro" id="IPR036412">
    <property type="entry name" value="HAD-like_sf"/>
</dbReference>
<dbReference type="InterPro" id="IPR006068">
    <property type="entry name" value="ATPase_P-typ_cation-transptr_C"/>
</dbReference>
<dbReference type="GO" id="GO:0016020">
    <property type="term" value="C:membrane"/>
    <property type="evidence" value="ECO:0007669"/>
    <property type="project" value="UniProtKB-SubCell"/>
</dbReference>
<keyword evidence="4" id="KW-0067">ATP-binding</keyword>